<feature type="transmembrane region" description="Helical" evidence="1">
    <location>
        <begin position="7"/>
        <end position="30"/>
    </location>
</feature>
<reference evidence="3" key="1">
    <citation type="submission" date="2019-05" db="EMBL/GenBank/DDBJ databases">
        <title>Complete Genome Sequence of Escherichia coli Myophage Mansfield.</title>
        <authorList>
            <person name="D'Souza G.M."/>
            <person name="Klotz K."/>
            <person name="Moreland R."/>
            <person name="Liu M."/>
            <person name="Ramsey J."/>
        </authorList>
    </citation>
    <scope>NUCLEOTIDE SEQUENCE [LARGE SCALE GENOMIC DNA]</scope>
</reference>
<dbReference type="Proteomes" id="UP000324813">
    <property type="component" value="Segment"/>
</dbReference>
<organism evidence="2 3">
    <name type="scientific">Escherichia phage Mansfield</name>
    <dbReference type="NCBI Taxonomy" id="2591099"/>
    <lineage>
        <taxon>Viruses</taxon>
        <taxon>Duplodnaviria</taxon>
        <taxon>Heunggongvirae</taxon>
        <taxon>Uroviricota</taxon>
        <taxon>Caudoviricetes</taxon>
        <taxon>Lindbergviridae</taxon>
        <taxon>Wifcevirus</taxon>
        <taxon>Wifcevirus mansfield</taxon>
    </lineage>
</organism>
<protein>
    <submittedName>
        <fullName evidence="2">Uncharacterized protein</fullName>
    </submittedName>
</protein>
<proteinExistence type="predicted"/>
<evidence type="ECO:0000256" key="1">
    <source>
        <dbReference type="SAM" id="Phobius"/>
    </source>
</evidence>
<name>A0A5B9NAP8_9CAUD</name>
<accession>A0A5B9NAP8</accession>
<evidence type="ECO:0000313" key="2">
    <source>
        <dbReference type="EMBL" id="QEG09905.1"/>
    </source>
</evidence>
<dbReference type="EMBL" id="MK903282">
    <property type="protein sequence ID" value="QEG09905.1"/>
    <property type="molecule type" value="Genomic_DNA"/>
</dbReference>
<keyword evidence="1" id="KW-0812">Transmembrane</keyword>
<keyword evidence="1" id="KW-0472">Membrane</keyword>
<keyword evidence="1" id="KW-1133">Transmembrane helix</keyword>
<sequence length="34" mass="3805">MKAVKKYTLIISLVIILGLLYVLDMAYYLAGVSK</sequence>
<gene>
    <name evidence="2" type="ORF">CPT_Mansfield_080</name>
</gene>
<evidence type="ECO:0000313" key="3">
    <source>
        <dbReference type="Proteomes" id="UP000324813"/>
    </source>
</evidence>
<keyword evidence="3" id="KW-1185">Reference proteome</keyword>